<proteinExistence type="predicted"/>
<evidence type="ECO:0000313" key="1">
    <source>
        <dbReference type="EMBL" id="MPN17304.1"/>
    </source>
</evidence>
<accession>A0A645FZL0</accession>
<dbReference type="EMBL" id="VSSQ01064401">
    <property type="protein sequence ID" value="MPN17304.1"/>
    <property type="molecule type" value="Genomic_DNA"/>
</dbReference>
<sequence>MAEITACRRQHRAKVCQYLLRLRGHVAADDFAALGVNRNLPGGKHKAAADFRLRIRANRRRGFFGINRFHTLSSPLRVGFPLYYKSRAGCVNLSRRNTLDFARQAPLCVV</sequence>
<dbReference type="AlphaFoldDB" id="A0A645FZL0"/>
<organism evidence="1">
    <name type="scientific">bioreactor metagenome</name>
    <dbReference type="NCBI Taxonomy" id="1076179"/>
    <lineage>
        <taxon>unclassified sequences</taxon>
        <taxon>metagenomes</taxon>
        <taxon>ecological metagenomes</taxon>
    </lineage>
</organism>
<comment type="caution">
    <text evidence="1">The sequence shown here is derived from an EMBL/GenBank/DDBJ whole genome shotgun (WGS) entry which is preliminary data.</text>
</comment>
<name>A0A645FZL0_9ZZZZ</name>
<reference evidence="1" key="1">
    <citation type="submission" date="2019-08" db="EMBL/GenBank/DDBJ databases">
        <authorList>
            <person name="Kucharzyk K."/>
            <person name="Murdoch R.W."/>
            <person name="Higgins S."/>
            <person name="Loffler F."/>
        </authorList>
    </citation>
    <scope>NUCLEOTIDE SEQUENCE</scope>
</reference>
<gene>
    <name evidence="1" type="ORF">SDC9_164657</name>
</gene>
<protein>
    <submittedName>
        <fullName evidence="1">Uncharacterized protein</fullName>
    </submittedName>
</protein>